<dbReference type="PANTHER" id="PTHR22754:SF32">
    <property type="entry name" value="DISCO-INTERACTING PROTEIN 2"/>
    <property type="match status" value="1"/>
</dbReference>
<gene>
    <name evidence="3" type="ordered locus">SBI_07650</name>
</gene>
<dbReference type="GO" id="GO:0070566">
    <property type="term" value="F:adenylyltransferase activity"/>
    <property type="evidence" value="ECO:0007669"/>
    <property type="project" value="TreeGrafter"/>
</dbReference>
<name>D7CB87_STRBB</name>
<sequence>MTGVPGAATGAPGPAPSPLLSWLVAPRTDRGMRFARGSGEWDRYSYADLAHLVSLASAAFRARARKDRPGVVLATPNSVGFVTGYFGAVNAGLVPTAIAPPARFGGREDYVRHVARVLRLTRASAVVGDPVHVSILQAAADAAAEDGGGPVAVLSSDFSTGTETDRLSAVPANELATLQFTSGSTSSPRGVRITWANMEANARGNSRLIDYDGALQTVSWVPMYHDLGLVGCLMTIVSQQGDLSLMRPEQFIYDPRRWIDCIAREGMAYTAAPSFGFAYAARRLKAGDLEGADFSTLRSATLGAERHDPRGLWEFTELCEPYGFDPAVFTPCYGMAEMTLGITGHAPGTVPQAVHLDWESLAPEQPVKILARGTLRDAGAADSPAQWLVSSGTPIEGVSLTAVDSEGRPLPDGYLGELLLSGDSVAAGYEPPDAESSSRFADGSVYSGDAGFLLDGQTYVIGRLGDALSVRGRNIYAEDLDARLGDTPGVDRYRCATLVDARRIVVLAELEPGEWAERLAEALSLYVGGVVDVTVFSCRRGTIQRTSSGKPRRRLMLTQYLDQELPGEVVAHRPQRPEEG</sequence>
<dbReference type="Proteomes" id="UP000000377">
    <property type="component" value="Chromosome"/>
</dbReference>
<dbReference type="STRING" id="749414.SBI_07650"/>
<dbReference type="GO" id="GO:0016874">
    <property type="term" value="F:ligase activity"/>
    <property type="evidence" value="ECO:0007669"/>
    <property type="project" value="UniProtKB-KW"/>
</dbReference>
<dbReference type="Gene3D" id="3.30.300.30">
    <property type="match status" value="1"/>
</dbReference>
<dbReference type="GO" id="GO:0005886">
    <property type="term" value="C:plasma membrane"/>
    <property type="evidence" value="ECO:0007669"/>
    <property type="project" value="TreeGrafter"/>
</dbReference>
<organism evidence="3 4">
    <name type="scientific">Streptomyces bingchenggensis (strain BCW-1)</name>
    <dbReference type="NCBI Taxonomy" id="749414"/>
    <lineage>
        <taxon>Bacteria</taxon>
        <taxon>Bacillati</taxon>
        <taxon>Actinomycetota</taxon>
        <taxon>Actinomycetes</taxon>
        <taxon>Kitasatosporales</taxon>
        <taxon>Streptomycetaceae</taxon>
        <taxon>Streptomyces</taxon>
    </lineage>
</organism>
<comment type="similarity">
    <text evidence="1">Belongs to the ATP-dependent AMP-binding enzyme family.</text>
</comment>
<dbReference type="AlphaFoldDB" id="D7CB87"/>
<dbReference type="GO" id="GO:0006633">
    <property type="term" value="P:fatty acid biosynthetic process"/>
    <property type="evidence" value="ECO:0007669"/>
    <property type="project" value="TreeGrafter"/>
</dbReference>
<dbReference type="KEGG" id="sbh:SBI_07650"/>
<dbReference type="HOGENOM" id="CLU_000022_23_7_11"/>
<keyword evidence="3" id="KW-0436">Ligase</keyword>
<evidence type="ECO:0000256" key="1">
    <source>
        <dbReference type="ARBA" id="ARBA00006432"/>
    </source>
</evidence>
<reference evidence="3 4" key="1">
    <citation type="journal article" date="2010" name="J. Bacteriol.">
        <title>Genome sequence of the milbemycin-producing bacterium Streptomyces bingchenggensis.</title>
        <authorList>
            <person name="Wang X.J."/>
            <person name="Yan Y.J."/>
            <person name="Zhang B."/>
            <person name="An J."/>
            <person name="Wang J.J."/>
            <person name="Tian J."/>
            <person name="Jiang L."/>
            <person name="Chen Y.H."/>
            <person name="Huang S.X."/>
            <person name="Yin M."/>
            <person name="Zhang J."/>
            <person name="Gao A.L."/>
            <person name="Liu C.X."/>
            <person name="Zhu Z.X."/>
            <person name="Xiang W.S."/>
        </authorList>
    </citation>
    <scope>NUCLEOTIDE SEQUENCE [LARGE SCALE GENOMIC DNA]</scope>
    <source>
        <strain evidence="3 4">BCW-1</strain>
    </source>
</reference>
<keyword evidence="4" id="KW-1185">Reference proteome</keyword>
<dbReference type="InterPro" id="IPR020845">
    <property type="entry name" value="AMP-binding_CS"/>
</dbReference>
<dbReference type="InterPro" id="IPR045851">
    <property type="entry name" value="AMP-bd_C_sf"/>
</dbReference>
<dbReference type="InterPro" id="IPR000873">
    <property type="entry name" value="AMP-dep_synth/lig_dom"/>
</dbReference>
<dbReference type="SUPFAM" id="SSF56801">
    <property type="entry name" value="Acetyl-CoA synthetase-like"/>
    <property type="match status" value="1"/>
</dbReference>
<feature type="domain" description="AMP-dependent synthetase/ligase" evidence="2">
    <location>
        <begin position="39"/>
        <end position="429"/>
    </location>
</feature>
<protein>
    <submittedName>
        <fullName evidence="3">AMP-dependent synthetase and ligase</fullName>
    </submittedName>
</protein>
<dbReference type="EMBL" id="CP002047">
    <property type="protein sequence ID" value="ADI10770.1"/>
    <property type="molecule type" value="Genomic_DNA"/>
</dbReference>
<dbReference type="eggNOG" id="COG0318">
    <property type="taxonomic scope" value="Bacteria"/>
</dbReference>
<dbReference type="PATRIC" id="fig|749414.3.peg.7862"/>
<dbReference type="PANTHER" id="PTHR22754">
    <property type="entry name" value="DISCO-INTERACTING PROTEIN 2 DIP2 -RELATED"/>
    <property type="match status" value="1"/>
</dbReference>
<dbReference type="Pfam" id="PF00501">
    <property type="entry name" value="AMP-binding"/>
    <property type="match status" value="1"/>
</dbReference>
<accession>D7CB87</accession>
<dbReference type="RefSeq" id="WP_014180220.1">
    <property type="nucleotide sequence ID" value="NC_016582.1"/>
</dbReference>
<evidence type="ECO:0000313" key="3">
    <source>
        <dbReference type="EMBL" id="ADI10770.1"/>
    </source>
</evidence>
<dbReference type="Gene3D" id="3.40.50.12780">
    <property type="entry name" value="N-terminal domain of ligase-like"/>
    <property type="match status" value="1"/>
</dbReference>
<evidence type="ECO:0000259" key="2">
    <source>
        <dbReference type="Pfam" id="PF00501"/>
    </source>
</evidence>
<evidence type="ECO:0000313" key="4">
    <source>
        <dbReference type="Proteomes" id="UP000000377"/>
    </source>
</evidence>
<dbReference type="InterPro" id="IPR042099">
    <property type="entry name" value="ANL_N_sf"/>
</dbReference>
<dbReference type="PROSITE" id="PS00455">
    <property type="entry name" value="AMP_BINDING"/>
    <property type="match status" value="1"/>
</dbReference>
<proteinExistence type="inferred from homology"/>